<dbReference type="InterPro" id="IPR010940">
    <property type="entry name" value="Mg_prot_MeTrfase_C"/>
</dbReference>
<dbReference type="GO" id="GO:0046406">
    <property type="term" value="F:magnesium protoporphyrin IX methyltransferase activity"/>
    <property type="evidence" value="ECO:0007669"/>
    <property type="project" value="InterPro"/>
</dbReference>
<proteinExistence type="predicted"/>
<dbReference type="EMBL" id="MG264610">
    <property type="protein sequence ID" value="AUG32322.1"/>
    <property type="molecule type" value="Genomic_DNA"/>
</dbReference>
<reference evidence="2" key="1">
    <citation type="submission" date="2017-10" db="EMBL/GenBank/DDBJ databases">
        <title>Paulinella longichromatophora chromatophore genome.</title>
        <authorList>
            <person name="Lhee D."/>
            <person name="Yoon H.S."/>
        </authorList>
    </citation>
    <scope>NUCLEOTIDE SEQUENCE</scope>
</reference>
<organism evidence="2">
    <name type="scientific">Paulinella longichromatophora</name>
    <dbReference type="NCBI Taxonomy" id="1708747"/>
    <lineage>
        <taxon>Eukaryota</taxon>
        <taxon>Sar</taxon>
        <taxon>Rhizaria</taxon>
        <taxon>Cercozoa</taxon>
        <taxon>Imbricatea</taxon>
        <taxon>Silicofilosea</taxon>
        <taxon>Euglyphida</taxon>
        <taxon>Paulinellidae</taxon>
        <taxon>Paulinella</taxon>
    </lineage>
</organism>
<dbReference type="Gene3D" id="3.40.50.150">
    <property type="entry name" value="Vaccinia Virus protein VP39"/>
    <property type="match status" value="1"/>
</dbReference>
<dbReference type="SUPFAM" id="SSF53335">
    <property type="entry name" value="S-adenosyl-L-methionine-dependent methyltransferases"/>
    <property type="match status" value="1"/>
</dbReference>
<feature type="domain" description="Magnesium-protoporphyrin IX methyltransferase C-terminal" evidence="1">
    <location>
        <begin position="148"/>
        <end position="243"/>
    </location>
</feature>
<keyword evidence="2" id="KW-0934">Plastid</keyword>
<evidence type="ECO:0000259" key="1">
    <source>
        <dbReference type="Pfam" id="PF07109"/>
    </source>
</evidence>
<dbReference type="PANTHER" id="PTHR43861">
    <property type="entry name" value="TRANS-ACONITATE 2-METHYLTRANSFERASE-RELATED"/>
    <property type="match status" value="1"/>
</dbReference>
<protein>
    <submittedName>
        <fullName evidence="2">Mg-protoporphyrin IX methyl transferase</fullName>
    </submittedName>
</protein>
<dbReference type="CDD" id="cd02440">
    <property type="entry name" value="AdoMet_MTases"/>
    <property type="match status" value="1"/>
</dbReference>
<accession>A0A2H4ZP56</accession>
<gene>
    <name evidence="2" type="primary">chlM</name>
    <name evidence="2" type="ORF">PLO_325</name>
</gene>
<dbReference type="PROSITE" id="PS51556">
    <property type="entry name" value="SAM_MT_MG_PIX"/>
    <property type="match status" value="1"/>
</dbReference>
<evidence type="ECO:0000313" key="2">
    <source>
        <dbReference type="EMBL" id="AUG32322.1"/>
    </source>
</evidence>
<keyword evidence="2" id="KW-0808">Transferase</keyword>
<dbReference type="Pfam" id="PF01209">
    <property type="entry name" value="Ubie_methyltran"/>
    <property type="match status" value="1"/>
</dbReference>
<dbReference type="InterPro" id="IPR010251">
    <property type="entry name" value="Mg_prot_MeTrfase"/>
</dbReference>
<dbReference type="GO" id="GO:0015995">
    <property type="term" value="P:chlorophyll biosynthetic process"/>
    <property type="evidence" value="ECO:0007669"/>
    <property type="project" value="InterPro"/>
</dbReference>
<dbReference type="AlphaFoldDB" id="A0A2H4ZP56"/>
<sequence>MNLNPIPNNSNEQNATRQAMEKVEVATYFNNTGFDRWKRIYSDSDDINNVQRNIRIGHKKMVNQVLTWLQENHNLKDSSICDAGCGVGSLTLPLVQLGVESITASDISEAMIKEVRRRAKAAHINVQQVIFRTSDLENIEGTFDNVICLDVFMHYEQHQAERMVQFLANRARKTLVVSFSPYTPLLGILKAIGQFFPGPSKTTRAYLLKEEGIVAAAKDCGFQVRRRNLNKAPFYFSKLIEFEKIESTS</sequence>
<dbReference type="NCBIfam" id="TIGR02021">
    <property type="entry name" value="BchM-ChlM"/>
    <property type="match status" value="1"/>
</dbReference>
<dbReference type="InterPro" id="IPR029063">
    <property type="entry name" value="SAM-dependent_MTases_sf"/>
</dbReference>
<geneLocation type="plastid" evidence="2"/>
<dbReference type="Pfam" id="PF07109">
    <property type="entry name" value="Mg-por_mtran_C"/>
    <property type="match status" value="1"/>
</dbReference>
<name>A0A2H4ZP56_9EUKA</name>